<dbReference type="Proteomes" id="UP000198615">
    <property type="component" value="Unassembled WGS sequence"/>
</dbReference>
<name>A0A8G2BE06_9PROT</name>
<feature type="domain" description="Peptidase M24" evidence="1">
    <location>
        <begin position="167"/>
        <end position="375"/>
    </location>
</feature>
<evidence type="ECO:0000313" key="4">
    <source>
        <dbReference type="Proteomes" id="UP000198615"/>
    </source>
</evidence>
<dbReference type="EMBL" id="FNBW01000001">
    <property type="protein sequence ID" value="SDF07147.1"/>
    <property type="molecule type" value="Genomic_DNA"/>
</dbReference>
<dbReference type="InterPro" id="IPR050659">
    <property type="entry name" value="Peptidase_M24B"/>
</dbReference>
<dbReference type="OrthoDB" id="9761809at2"/>
<sequence>MTSPAFSHAEYTARQDAVRRSMEKAGIDTLVVTEPANMCYLTGYDGWSFYTPQCLLVALTLDEPVLIVRGMDANAGKVTTHLRHENILGFPDHYVQQPDRHPMDWVAEEMGRRSINGGTVGLEMDSYYFSPMAYEHIRKGLPNARFANGNNVVNWVRSIKSPAELAYMREAAKIIAETMRVGIEAVQPGVRQCDAVARIYDTAIRGVDGIGGDYPAIVPMLPSGIGASTPHLTWSDAPFKSGEATILELAGVRRRYHCPMARTVSLGKPPQKLADASATICDGIAAALDAARPGATCEEVEAAWRRELAKSGFEKESRIGYSVGLNYPPDWGEHTMSLRPGDTTVIQPNMTFHMIPGLMLDDCGIEISECFLITEKGAECFYDFPRPMVVKD</sequence>
<dbReference type="AlphaFoldDB" id="A0A8G2BE06"/>
<dbReference type="Gene3D" id="3.90.230.10">
    <property type="entry name" value="Creatinase/methionine aminopeptidase superfamily"/>
    <property type="match status" value="1"/>
</dbReference>
<dbReference type="PANTHER" id="PTHR46112">
    <property type="entry name" value="AMINOPEPTIDASE"/>
    <property type="match status" value="1"/>
</dbReference>
<evidence type="ECO:0000313" key="3">
    <source>
        <dbReference type="EMBL" id="SDF07147.1"/>
    </source>
</evidence>
<evidence type="ECO:0000259" key="1">
    <source>
        <dbReference type="Pfam" id="PF00557"/>
    </source>
</evidence>
<dbReference type="InterPro" id="IPR036005">
    <property type="entry name" value="Creatinase/aminopeptidase-like"/>
</dbReference>
<organism evidence="3 4">
    <name type="scientific">Thalassobaculum litoreum DSM 18839</name>
    <dbReference type="NCBI Taxonomy" id="1123362"/>
    <lineage>
        <taxon>Bacteria</taxon>
        <taxon>Pseudomonadati</taxon>
        <taxon>Pseudomonadota</taxon>
        <taxon>Alphaproteobacteria</taxon>
        <taxon>Rhodospirillales</taxon>
        <taxon>Thalassobaculaceae</taxon>
        <taxon>Thalassobaculum</taxon>
    </lineage>
</organism>
<dbReference type="CDD" id="cd01066">
    <property type="entry name" value="APP_MetAP"/>
    <property type="match status" value="1"/>
</dbReference>
<feature type="domain" description="Creatinase N-terminal" evidence="2">
    <location>
        <begin position="14"/>
        <end position="159"/>
    </location>
</feature>
<dbReference type="SUPFAM" id="SSF53092">
    <property type="entry name" value="Creatinase/prolidase N-terminal domain"/>
    <property type="match status" value="1"/>
</dbReference>
<dbReference type="RefSeq" id="WP_093147440.1">
    <property type="nucleotide sequence ID" value="NZ_FNBW01000001.1"/>
</dbReference>
<accession>A0A8G2BE06</accession>
<protein>
    <submittedName>
        <fullName evidence="3">Xaa-Pro dipeptidase</fullName>
    </submittedName>
</protein>
<dbReference type="SUPFAM" id="SSF55920">
    <property type="entry name" value="Creatinase/aminopeptidase"/>
    <property type="match status" value="1"/>
</dbReference>
<comment type="caution">
    <text evidence="3">The sequence shown here is derived from an EMBL/GenBank/DDBJ whole genome shotgun (WGS) entry which is preliminary data.</text>
</comment>
<dbReference type="InterPro" id="IPR000587">
    <property type="entry name" value="Creatinase_N"/>
</dbReference>
<keyword evidence="4" id="KW-1185">Reference proteome</keyword>
<dbReference type="PANTHER" id="PTHR46112:SF2">
    <property type="entry name" value="XAA-PRO AMINOPEPTIDASE P-RELATED"/>
    <property type="match status" value="1"/>
</dbReference>
<proteinExistence type="predicted"/>
<evidence type="ECO:0000259" key="2">
    <source>
        <dbReference type="Pfam" id="PF01321"/>
    </source>
</evidence>
<reference evidence="3 4" key="1">
    <citation type="submission" date="2016-10" db="EMBL/GenBank/DDBJ databases">
        <authorList>
            <person name="Varghese N."/>
            <person name="Submissions S."/>
        </authorList>
    </citation>
    <scope>NUCLEOTIDE SEQUENCE [LARGE SCALE GENOMIC DNA]</scope>
    <source>
        <strain evidence="3 4">DSM 18839</strain>
    </source>
</reference>
<dbReference type="Pfam" id="PF01321">
    <property type="entry name" value="Creatinase_N"/>
    <property type="match status" value="1"/>
</dbReference>
<dbReference type="InterPro" id="IPR000994">
    <property type="entry name" value="Pept_M24"/>
</dbReference>
<dbReference type="Pfam" id="PF00557">
    <property type="entry name" value="Peptidase_M24"/>
    <property type="match status" value="1"/>
</dbReference>
<dbReference type="InterPro" id="IPR029149">
    <property type="entry name" value="Creatin/AminoP/Spt16_N"/>
</dbReference>
<gene>
    <name evidence="3" type="ORF">SAMN05660686_00131</name>
</gene>
<dbReference type="Gene3D" id="3.40.350.10">
    <property type="entry name" value="Creatinase/prolidase N-terminal domain"/>
    <property type="match status" value="1"/>
</dbReference>